<dbReference type="CDD" id="cd00093">
    <property type="entry name" value="HTH_XRE"/>
    <property type="match status" value="1"/>
</dbReference>
<evidence type="ECO:0000256" key="1">
    <source>
        <dbReference type="ARBA" id="ARBA00023125"/>
    </source>
</evidence>
<keyword evidence="1" id="KW-0238">DNA-binding</keyword>
<dbReference type="PANTHER" id="PTHR46558">
    <property type="entry name" value="TRACRIPTIONAL REGULATORY PROTEIN-RELATED-RELATED"/>
    <property type="match status" value="1"/>
</dbReference>
<keyword evidence="4" id="KW-1185">Reference proteome</keyword>
<proteinExistence type="predicted"/>
<evidence type="ECO:0000259" key="2">
    <source>
        <dbReference type="PROSITE" id="PS50943"/>
    </source>
</evidence>
<dbReference type="RefSeq" id="WP_150964531.1">
    <property type="nucleotide sequence ID" value="NZ_VZZJ01000012.1"/>
</dbReference>
<gene>
    <name evidence="3" type="ORF">F6X51_15260</name>
</gene>
<protein>
    <submittedName>
        <fullName evidence="3">Helix-turn-helix transcriptional regulator</fullName>
    </submittedName>
</protein>
<dbReference type="InterPro" id="IPR001387">
    <property type="entry name" value="Cro/C1-type_HTH"/>
</dbReference>
<dbReference type="EMBL" id="VZZJ01000012">
    <property type="protein sequence ID" value="KAB1072641.1"/>
    <property type="molecule type" value="Genomic_DNA"/>
</dbReference>
<evidence type="ECO:0000313" key="4">
    <source>
        <dbReference type="Proteomes" id="UP000441523"/>
    </source>
</evidence>
<accession>A0A6N6MR13</accession>
<sequence length="138" mass="14605">MASTPPARNAKQTTTADHSIGMRIAELRIAKGISQAALGQAIGVSFQQVQKYERGLNRVGAARLQSIAGLLNVPVSTFLPDQAGAVRAEDTSLSLLRAPEALELVQAFSSITDAQIRRDVLSIVKSAARLHAPDCDVS</sequence>
<dbReference type="GO" id="GO:0003677">
    <property type="term" value="F:DNA binding"/>
    <property type="evidence" value="ECO:0007669"/>
    <property type="project" value="UniProtKB-KW"/>
</dbReference>
<dbReference type="Gene3D" id="1.10.260.40">
    <property type="entry name" value="lambda repressor-like DNA-binding domains"/>
    <property type="match status" value="1"/>
</dbReference>
<dbReference type="Pfam" id="PF01381">
    <property type="entry name" value="HTH_3"/>
    <property type="match status" value="1"/>
</dbReference>
<reference evidence="3 4" key="1">
    <citation type="submission" date="2019-09" db="EMBL/GenBank/DDBJ databases">
        <title>YIM 132548 draft genome.</title>
        <authorList>
            <person name="Jiang L."/>
        </authorList>
    </citation>
    <scope>NUCLEOTIDE SEQUENCE [LARGE SCALE GENOMIC DNA]</scope>
    <source>
        <strain evidence="3 4">YIM 132548</strain>
    </source>
</reference>
<dbReference type="Proteomes" id="UP000441523">
    <property type="component" value="Unassembled WGS sequence"/>
</dbReference>
<feature type="domain" description="HTH cro/C1-type" evidence="2">
    <location>
        <begin position="24"/>
        <end position="78"/>
    </location>
</feature>
<dbReference type="SUPFAM" id="SSF47413">
    <property type="entry name" value="lambda repressor-like DNA-binding domains"/>
    <property type="match status" value="1"/>
</dbReference>
<dbReference type="PANTHER" id="PTHR46558:SF4">
    <property type="entry name" value="DNA-BIDING PHAGE PROTEIN"/>
    <property type="match status" value="1"/>
</dbReference>
<name>A0A6N6MR13_9HYPH</name>
<dbReference type="AlphaFoldDB" id="A0A6N6MR13"/>
<dbReference type="InterPro" id="IPR010982">
    <property type="entry name" value="Lambda_DNA-bd_dom_sf"/>
</dbReference>
<dbReference type="PROSITE" id="PS50943">
    <property type="entry name" value="HTH_CROC1"/>
    <property type="match status" value="1"/>
</dbReference>
<organism evidence="3 4">
    <name type="scientific">Methylobacterium planeticum</name>
    <dbReference type="NCBI Taxonomy" id="2615211"/>
    <lineage>
        <taxon>Bacteria</taxon>
        <taxon>Pseudomonadati</taxon>
        <taxon>Pseudomonadota</taxon>
        <taxon>Alphaproteobacteria</taxon>
        <taxon>Hyphomicrobiales</taxon>
        <taxon>Methylobacteriaceae</taxon>
        <taxon>Methylobacterium</taxon>
    </lineage>
</organism>
<comment type="caution">
    <text evidence="3">The sequence shown here is derived from an EMBL/GenBank/DDBJ whole genome shotgun (WGS) entry which is preliminary data.</text>
</comment>
<dbReference type="SMART" id="SM00530">
    <property type="entry name" value="HTH_XRE"/>
    <property type="match status" value="1"/>
</dbReference>
<evidence type="ECO:0000313" key="3">
    <source>
        <dbReference type="EMBL" id="KAB1072641.1"/>
    </source>
</evidence>